<evidence type="ECO:0000313" key="15">
    <source>
        <dbReference type="EMBL" id="CAJ1077570.1"/>
    </source>
</evidence>
<keyword evidence="5" id="KW-0677">Repeat</keyword>
<feature type="domain" description="C2H2-type" evidence="14">
    <location>
        <begin position="289"/>
        <end position="316"/>
    </location>
</feature>
<dbReference type="GO" id="GO:0001228">
    <property type="term" value="F:DNA-binding transcription activator activity, RNA polymerase II-specific"/>
    <property type="evidence" value="ECO:0007669"/>
    <property type="project" value="TreeGrafter"/>
</dbReference>
<feature type="domain" description="C2H2-type" evidence="14">
    <location>
        <begin position="261"/>
        <end position="288"/>
    </location>
</feature>
<dbReference type="FunFam" id="3.30.160.60:FF:000733">
    <property type="entry name" value="Zinc finger protein 236 variant"/>
    <property type="match status" value="1"/>
</dbReference>
<dbReference type="FunFam" id="3.30.160.60:FF:000264">
    <property type="entry name" value="Zinc finger protein 236"/>
    <property type="match status" value="1"/>
</dbReference>
<dbReference type="PANTHER" id="PTHR24393">
    <property type="entry name" value="ZINC FINGER PROTEIN"/>
    <property type="match status" value="1"/>
</dbReference>
<evidence type="ECO:0000256" key="8">
    <source>
        <dbReference type="ARBA" id="ARBA00023015"/>
    </source>
</evidence>
<dbReference type="PROSITE" id="PS00028">
    <property type="entry name" value="ZINC_FINGER_C2H2_1"/>
    <property type="match status" value="8"/>
</dbReference>
<protein>
    <submittedName>
        <fullName evidence="15">Zinc finger protein OZF-like</fullName>
    </submittedName>
</protein>
<evidence type="ECO:0000256" key="10">
    <source>
        <dbReference type="ARBA" id="ARBA00023163"/>
    </source>
</evidence>
<accession>A0AAV1GUT3</accession>
<dbReference type="FunFam" id="3.30.160.60:FF:001485">
    <property type="entry name" value="Krueppel-related zinc finger protein"/>
    <property type="match status" value="1"/>
</dbReference>
<keyword evidence="9" id="KW-0238">DNA-binding</keyword>
<dbReference type="SMART" id="SM00355">
    <property type="entry name" value="ZnF_C2H2"/>
    <property type="match status" value="8"/>
</dbReference>
<feature type="domain" description="C2H2-type" evidence="14">
    <location>
        <begin position="467"/>
        <end position="494"/>
    </location>
</feature>
<evidence type="ECO:0000256" key="6">
    <source>
        <dbReference type="ARBA" id="ARBA00022771"/>
    </source>
</evidence>
<dbReference type="InterPro" id="IPR036236">
    <property type="entry name" value="Znf_C2H2_sf"/>
</dbReference>
<evidence type="ECO:0000256" key="5">
    <source>
        <dbReference type="ARBA" id="ARBA00022737"/>
    </source>
</evidence>
<evidence type="ECO:0000259" key="14">
    <source>
        <dbReference type="PROSITE" id="PS50157"/>
    </source>
</evidence>
<comment type="similarity">
    <text evidence="3">Belongs to the krueppel C2H2-type zinc-finger protein family.</text>
</comment>
<sequence>MSGSEDLKDLSGLQLRAAVNRDLGENITTSGYKEELELDVIPTPLQRAVFPADIQQLLISEEEFIPEKQERSSSLDLDDTEIPDMTEKQVQLQPQIFPFNTVIVKSEDDDETPQPETELQAHKAVLGKEVMAQQGVKEEDPETQIIKNEQEEIKISQADTISPQSTPVQVKIEDDEEKPQTSQPHRGPTEQMKTGADGEDFGGPEPSRNSDLERDLQPESEDSSEPDTEDSDDWRENTEHSGLRSVKNLENKRQNDGKESHSCLECGKTVKTKWELTVHLRIHKGEKPLSCSVCSKRFYHKGHLRSHMVVHTEDKPFSCPDCGRRFKHKCSLKLHIAHHKDRKSYISDQRLSGYNQLNIHNCMRDNVGHAVDLPHSQTEMERDAESGSDGEDCGGPVQVELQHEQKLTLHLSCPVCCKNFKQKGNLNAHMFIHTGEKPFSCSVCSKKFRQQGHLSTHMVVHTGEKPFSCSVCSKRFNTEGSLKRHMRGHTGEKPFSCSVCSKGFSLRGPLALHMAVHTEEKPFSCSLCGKRFKTERSLKKHMVGHSCSLCGERFSWFYQVKKHKCV</sequence>
<evidence type="ECO:0000256" key="12">
    <source>
        <dbReference type="PROSITE-ProRule" id="PRU00042"/>
    </source>
</evidence>
<keyword evidence="8" id="KW-0805">Transcription regulation</keyword>
<evidence type="ECO:0000256" key="7">
    <source>
        <dbReference type="ARBA" id="ARBA00022833"/>
    </source>
</evidence>
<dbReference type="GO" id="GO:0000978">
    <property type="term" value="F:RNA polymerase II cis-regulatory region sequence-specific DNA binding"/>
    <property type="evidence" value="ECO:0007669"/>
    <property type="project" value="TreeGrafter"/>
</dbReference>
<dbReference type="Proteomes" id="UP001178508">
    <property type="component" value="Chromosome 17"/>
</dbReference>
<dbReference type="PROSITE" id="PS50157">
    <property type="entry name" value="ZINC_FINGER_C2H2_2"/>
    <property type="match status" value="8"/>
</dbReference>
<evidence type="ECO:0000256" key="11">
    <source>
        <dbReference type="ARBA" id="ARBA00023242"/>
    </source>
</evidence>
<evidence type="ECO:0000313" key="16">
    <source>
        <dbReference type="Proteomes" id="UP001178508"/>
    </source>
</evidence>
<keyword evidence="4" id="KW-0479">Metal-binding</keyword>
<feature type="domain" description="C2H2-type" evidence="14">
    <location>
        <begin position="495"/>
        <end position="522"/>
    </location>
</feature>
<feature type="domain" description="C2H2-type" evidence="14">
    <location>
        <begin position="411"/>
        <end position="438"/>
    </location>
</feature>
<keyword evidence="11" id="KW-0539">Nucleus</keyword>
<feature type="compositionally biased region" description="Basic and acidic residues" evidence="13">
    <location>
        <begin position="208"/>
        <end position="217"/>
    </location>
</feature>
<feature type="domain" description="C2H2-type" evidence="14">
    <location>
        <begin position="523"/>
        <end position="546"/>
    </location>
</feature>
<keyword evidence="7" id="KW-0862">Zinc</keyword>
<reference evidence="15" key="1">
    <citation type="submission" date="2023-08" db="EMBL/GenBank/DDBJ databases">
        <authorList>
            <person name="Alioto T."/>
            <person name="Alioto T."/>
            <person name="Gomez Garrido J."/>
        </authorList>
    </citation>
    <scope>NUCLEOTIDE SEQUENCE</scope>
</reference>
<dbReference type="EMBL" id="OY660880">
    <property type="protein sequence ID" value="CAJ1077570.1"/>
    <property type="molecule type" value="Genomic_DNA"/>
</dbReference>
<dbReference type="FunFam" id="3.30.160.60:FF:000072">
    <property type="entry name" value="zinc finger protein 143 isoform X1"/>
    <property type="match status" value="1"/>
</dbReference>
<dbReference type="SUPFAM" id="SSF57667">
    <property type="entry name" value="beta-beta-alpha zinc fingers"/>
    <property type="match status" value="5"/>
</dbReference>
<keyword evidence="16" id="KW-1185">Reference proteome</keyword>
<name>A0AAV1GUT3_XYRNO</name>
<evidence type="ECO:0000256" key="13">
    <source>
        <dbReference type="SAM" id="MobiDB-lite"/>
    </source>
</evidence>
<organism evidence="15 16">
    <name type="scientific">Xyrichtys novacula</name>
    <name type="common">Pearly razorfish</name>
    <name type="synonym">Hemipteronotus novacula</name>
    <dbReference type="NCBI Taxonomy" id="13765"/>
    <lineage>
        <taxon>Eukaryota</taxon>
        <taxon>Metazoa</taxon>
        <taxon>Chordata</taxon>
        <taxon>Craniata</taxon>
        <taxon>Vertebrata</taxon>
        <taxon>Euteleostomi</taxon>
        <taxon>Actinopterygii</taxon>
        <taxon>Neopterygii</taxon>
        <taxon>Teleostei</taxon>
        <taxon>Neoteleostei</taxon>
        <taxon>Acanthomorphata</taxon>
        <taxon>Eupercaria</taxon>
        <taxon>Labriformes</taxon>
        <taxon>Labridae</taxon>
        <taxon>Xyrichtys</taxon>
    </lineage>
</organism>
<comment type="subcellular location">
    <subcellularLocation>
        <location evidence="2">Nucleus</location>
    </subcellularLocation>
</comment>
<dbReference type="InterPro" id="IPR013087">
    <property type="entry name" value="Znf_C2H2_type"/>
</dbReference>
<dbReference type="GO" id="GO:0005634">
    <property type="term" value="C:nucleus"/>
    <property type="evidence" value="ECO:0007669"/>
    <property type="project" value="UniProtKB-SubCell"/>
</dbReference>
<dbReference type="FunFam" id="3.30.160.60:FF:000065">
    <property type="entry name" value="B-cell CLL/lymphoma 6, member B"/>
    <property type="match status" value="1"/>
</dbReference>
<keyword evidence="6 12" id="KW-0863">Zinc-finger</keyword>
<dbReference type="PANTHER" id="PTHR24393:SF15">
    <property type="entry name" value="IP01243P-RELATED"/>
    <property type="match status" value="1"/>
</dbReference>
<feature type="compositionally biased region" description="Basic and acidic residues" evidence="13">
    <location>
        <begin position="234"/>
        <end position="262"/>
    </location>
</feature>
<proteinExistence type="inferred from homology"/>
<dbReference type="GO" id="GO:0008270">
    <property type="term" value="F:zinc ion binding"/>
    <property type="evidence" value="ECO:0007669"/>
    <property type="project" value="UniProtKB-KW"/>
</dbReference>
<gene>
    <name evidence="15" type="ORF">XNOV1_A018156</name>
</gene>
<evidence type="ECO:0000256" key="3">
    <source>
        <dbReference type="ARBA" id="ARBA00006991"/>
    </source>
</evidence>
<keyword evidence="10" id="KW-0804">Transcription</keyword>
<dbReference type="FunFam" id="3.30.160.60:FF:000100">
    <property type="entry name" value="Zinc finger 45-like"/>
    <property type="match status" value="1"/>
</dbReference>
<dbReference type="Pfam" id="PF00096">
    <property type="entry name" value="zf-C2H2"/>
    <property type="match status" value="7"/>
</dbReference>
<dbReference type="Gene3D" id="3.30.160.60">
    <property type="entry name" value="Classic Zinc Finger"/>
    <property type="match status" value="8"/>
</dbReference>
<feature type="region of interest" description="Disordered" evidence="13">
    <location>
        <begin position="107"/>
        <end position="262"/>
    </location>
</feature>
<evidence type="ECO:0000256" key="4">
    <source>
        <dbReference type="ARBA" id="ARBA00022723"/>
    </source>
</evidence>
<feature type="domain" description="C2H2-type" evidence="14">
    <location>
        <begin position="439"/>
        <end position="466"/>
    </location>
</feature>
<dbReference type="FunFam" id="3.30.160.60:FF:000097">
    <property type="entry name" value="Zinc finger protein"/>
    <property type="match status" value="1"/>
</dbReference>
<evidence type="ECO:0000256" key="9">
    <source>
        <dbReference type="ARBA" id="ARBA00023125"/>
    </source>
</evidence>
<feature type="compositionally biased region" description="Polar residues" evidence="13">
    <location>
        <begin position="157"/>
        <end position="168"/>
    </location>
</feature>
<feature type="compositionally biased region" description="Acidic residues" evidence="13">
    <location>
        <begin position="218"/>
        <end position="233"/>
    </location>
</feature>
<evidence type="ECO:0000256" key="2">
    <source>
        <dbReference type="ARBA" id="ARBA00004123"/>
    </source>
</evidence>
<dbReference type="AlphaFoldDB" id="A0AAV1GUT3"/>
<comment type="function">
    <text evidence="1">May be involved in transcriptional regulation.</text>
</comment>
<evidence type="ECO:0000256" key="1">
    <source>
        <dbReference type="ARBA" id="ARBA00003767"/>
    </source>
</evidence>
<feature type="domain" description="C2H2-type" evidence="14">
    <location>
        <begin position="317"/>
        <end position="344"/>
    </location>
</feature>